<feature type="non-terminal residue" evidence="1">
    <location>
        <position position="229"/>
    </location>
</feature>
<organism evidence="1 2">
    <name type="scientific">Candidatus Methanomarinus sp</name>
    <dbReference type="NCBI Taxonomy" id="3386244"/>
    <lineage>
        <taxon>Archaea</taxon>
        <taxon>Methanobacteriati</taxon>
        <taxon>Methanobacteriota</taxon>
        <taxon>Stenosarchaea group</taxon>
        <taxon>Methanomicrobia</taxon>
        <taxon>Methanosarcinales</taxon>
        <taxon>ANME-2 cluster</taxon>
        <taxon>Candidatus Methanocomedenaceae</taxon>
        <taxon>Candidatus Methanomarinus</taxon>
    </lineage>
</organism>
<proteinExistence type="predicted"/>
<dbReference type="Proteomes" id="UP000315423">
    <property type="component" value="Unassembled WGS sequence"/>
</dbReference>
<sequence length="229" mass="24959">MTIKALIDTDNAVSDIVGFMLVLSIMIVSLAAISLFAQPILNETKDEIYFSNMEQSFTLLHSDTNDIASGRSTIKTRDLNIANAHMSFDPDSTNISIIFDGSPNISYNAGSIEYDIKDRKVCLENGALLSSYGTGSIVISEPLIYTDGQTTVINLVQLDGPAFSVGGEGIVRIIQQNNFTESFIHKDSKNVTITINSQYAGGWAHYLEKQGFNIESITSDNVTASINRT</sequence>
<evidence type="ECO:0000313" key="1">
    <source>
        <dbReference type="EMBL" id="TKY91352.1"/>
    </source>
</evidence>
<evidence type="ECO:0000313" key="2">
    <source>
        <dbReference type="Proteomes" id="UP000315423"/>
    </source>
</evidence>
<gene>
    <name evidence="1" type="ORF">C5S46_06310</name>
</gene>
<reference evidence="1" key="1">
    <citation type="submission" date="2018-09" db="EMBL/GenBank/DDBJ databases">
        <title>A genomic encyclopedia of anaerobic methanotrophic archaea.</title>
        <authorList>
            <person name="Skennerton C.T."/>
            <person name="Chadwick G.L."/>
            <person name="Laso-Perez R."/>
            <person name="Leu A.O."/>
            <person name="Speth D.R."/>
            <person name="Yu H."/>
            <person name="Morgan-Lang C."/>
            <person name="Hatzenpichler R."/>
            <person name="Goudeau D."/>
            <person name="Malmstrom R."/>
            <person name="Woyke T."/>
            <person name="Hallam S."/>
            <person name="Tyson G.W."/>
            <person name="Wegener G."/>
            <person name="Boetius A."/>
            <person name="Orphan V.J."/>
        </authorList>
    </citation>
    <scope>NUCLEOTIDE SEQUENCE</scope>
    <source>
        <strain evidence="1">CONS3730D10UFb2</strain>
    </source>
</reference>
<accession>A0AC61S9X6</accession>
<name>A0AC61S9X6_9EURY</name>
<comment type="caution">
    <text evidence="1">The sequence shown here is derived from an EMBL/GenBank/DDBJ whole genome shotgun (WGS) entry which is preliminary data.</text>
</comment>
<protein>
    <submittedName>
        <fullName evidence="1">Uncharacterized protein</fullName>
    </submittedName>
</protein>
<dbReference type="EMBL" id="QYBA01000213">
    <property type="protein sequence ID" value="TKY91352.1"/>
    <property type="molecule type" value="Genomic_DNA"/>
</dbReference>